<dbReference type="GO" id="GO:0007165">
    <property type="term" value="P:signal transduction"/>
    <property type="evidence" value="ECO:0007669"/>
    <property type="project" value="InterPro"/>
</dbReference>
<keyword evidence="8" id="KW-0812">Transmembrane</keyword>
<evidence type="ECO:0000256" key="3">
    <source>
        <dbReference type="ARBA" id="ARBA00022553"/>
    </source>
</evidence>
<keyword evidence="3" id="KW-0597">Phosphoprotein</keyword>
<keyword evidence="5" id="KW-0547">Nucleotide-binding</keyword>
<evidence type="ECO:0000256" key="2">
    <source>
        <dbReference type="ARBA" id="ARBA00012438"/>
    </source>
</evidence>
<gene>
    <name evidence="10" type="ORF">D3876_09980</name>
</gene>
<evidence type="ECO:0000256" key="8">
    <source>
        <dbReference type="SAM" id="Phobius"/>
    </source>
</evidence>
<evidence type="ECO:0000256" key="6">
    <source>
        <dbReference type="ARBA" id="ARBA00022777"/>
    </source>
</evidence>
<protein>
    <recommendedName>
        <fullName evidence="2">histidine kinase</fullName>
        <ecNumber evidence="2">2.7.13.3</ecNumber>
    </recommendedName>
</protein>
<dbReference type="Pfam" id="PF07568">
    <property type="entry name" value="HisKA_2"/>
    <property type="match status" value="1"/>
</dbReference>
<sequence length="520" mass="55568">MALREPRLANLSTGFKLFLILSLALLPLGLIAFFATLQSSRTADLENQAQMRIALTESTRKLAATIASDISATRVAMEALGDQSEDPAICARLSGIMSAQGGSAAPFAIFGPASTPICATPAFAPRRPSTLSLPATGVPRIELQNGRLEIVVGSSTSHAGVIVYSREALAAVGAPGGFTVDYALALVGPDESLTLIEYTGEPGLAGYETLSAPVGTTGLSAEMTVAREPFSAAEIVAILLPLVMWAAAAAIGWLVVDRLLIRPLRRLEREVSAYQPGEILEPIQEPTSAHELRQLGSTFHTITRMISTHEAELAEGLARQTRLTREVHHRVKNNLQVIASLINLHARGANAPDVARAYASIQRRVDALSVVHRNHYAELEESRGVELRKLVGELAQNLRASVPEGEHGPIITLDLATCYVTQDVAVPVAFLLTELIELAMSCDARARIAITLRPVDAGSARLSVCSSALIESAALDARLADRFGRVIEGLSRQLRSPLARDTRIGEFSLILATSDETPRL</sequence>
<evidence type="ECO:0000313" key="10">
    <source>
        <dbReference type="EMBL" id="RJF90548.1"/>
    </source>
</evidence>
<keyword evidence="11" id="KW-1185">Reference proteome</keyword>
<dbReference type="PROSITE" id="PS50885">
    <property type="entry name" value="HAMP"/>
    <property type="match status" value="1"/>
</dbReference>
<evidence type="ECO:0000256" key="1">
    <source>
        <dbReference type="ARBA" id="ARBA00000085"/>
    </source>
</evidence>
<dbReference type="GO" id="GO:0005524">
    <property type="term" value="F:ATP binding"/>
    <property type="evidence" value="ECO:0007669"/>
    <property type="project" value="UniProtKB-KW"/>
</dbReference>
<keyword evidence="8" id="KW-1133">Transmembrane helix</keyword>
<keyword evidence="8" id="KW-0472">Membrane</keyword>
<dbReference type="RefSeq" id="WP_119761843.1">
    <property type="nucleotide sequence ID" value="NZ_QYUM01000003.1"/>
</dbReference>
<dbReference type="PANTHER" id="PTHR41523">
    <property type="entry name" value="TWO-COMPONENT SYSTEM SENSOR PROTEIN"/>
    <property type="match status" value="1"/>
</dbReference>
<keyword evidence="7" id="KW-0067">ATP-binding</keyword>
<evidence type="ECO:0000256" key="4">
    <source>
        <dbReference type="ARBA" id="ARBA00022679"/>
    </source>
</evidence>
<organism evidence="10 11">
    <name type="scientific">Sphingomonas cavernae</name>
    <dbReference type="NCBI Taxonomy" id="2320861"/>
    <lineage>
        <taxon>Bacteria</taxon>
        <taxon>Pseudomonadati</taxon>
        <taxon>Pseudomonadota</taxon>
        <taxon>Alphaproteobacteria</taxon>
        <taxon>Sphingomonadales</taxon>
        <taxon>Sphingomonadaceae</taxon>
        <taxon>Sphingomonas</taxon>
    </lineage>
</organism>
<feature type="domain" description="HAMP" evidence="9">
    <location>
        <begin position="258"/>
        <end position="311"/>
    </location>
</feature>
<dbReference type="InterPro" id="IPR011495">
    <property type="entry name" value="Sig_transdc_His_kin_sub2_dim/P"/>
</dbReference>
<evidence type="ECO:0000313" key="11">
    <source>
        <dbReference type="Proteomes" id="UP000286100"/>
    </source>
</evidence>
<accession>A0A418WKK2</accession>
<evidence type="ECO:0000259" key="9">
    <source>
        <dbReference type="PROSITE" id="PS50885"/>
    </source>
</evidence>
<name>A0A418WKK2_9SPHN</name>
<dbReference type="PANTHER" id="PTHR41523:SF8">
    <property type="entry name" value="ETHYLENE RESPONSE SENSOR PROTEIN"/>
    <property type="match status" value="1"/>
</dbReference>
<dbReference type="AlphaFoldDB" id="A0A418WKK2"/>
<dbReference type="Gene3D" id="3.30.450.20">
    <property type="entry name" value="PAS domain"/>
    <property type="match status" value="1"/>
</dbReference>
<dbReference type="OrthoDB" id="9767435at2"/>
<keyword evidence="4" id="KW-0808">Transferase</keyword>
<dbReference type="Proteomes" id="UP000286100">
    <property type="component" value="Unassembled WGS sequence"/>
</dbReference>
<dbReference type="GO" id="GO:0016020">
    <property type="term" value="C:membrane"/>
    <property type="evidence" value="ECO:0007669"/>
    <property type="project" value="InterPro"/>
</dbReference>
<dbReference type="GO" id="GO:0004673">
    <property type="term" value="F:protein histidine kinase activity"/>
    <property type="evidence" value="ECO:0007669"/>
    <property type="project" value="UniProtKB-EC"/>
</dbReference>
<dbReference type="EMBL" id="QYUM01000003">
    <property type="protein sequence ID" value="RJF90548.1"/>
    <property type="molecule type" value="Genomic_DNA"/>
</dbReference>
<dbReference type="InterPro" id="IPR003660">
    <property type="entry name" value="HAMP_dom"/>
</dbReference>
<reference evidence="10 11" key="1">
    <citation type="submission" date="2018-09" db="EMBL/GenBank/DDBJ databases">
        <authorList>
            <person name="Zhu H."/>
        </authorList>
    </citation>
    <scope>NUCLEOTIDE SEQUENCE [LARGE SCALE GENOMIC DNA]</scope>
    <source>
        <strain evidence="10 11">K2R01-6</strain>
    </source>
</reference>
<dbReference type="EC" id="2.7.13.3" evidence="2"/>
<evidence type="ECO:0000256" key="7">
    <source>
        <dbReference type="ARBA" id="ARBA00022840"/>
    </source>
</evidence>
<evidence type="ECO:0000256" key="5">
    <source>
        <dbReference type="ARBA" id="ARBA00022741"/>
    </source>
</evidence>
<comment type="caution">
    <text evidence="10">The sequence shown here is derived from an EMBL/GenBank/DDBJ whole genome shotgun (WGS) entry which is preliminary data.</text>
</comment>
<feature type="transmembrane region" description="Helical" evidence="8">
    <location>
        <begin position="235"/>
        <end position="256"/>
    </location>
</feature>
<proteinExistence type="predicted"/>
<comment type="catalytic activity">
    <reaction evidence="1">
        <text>ATP + protein L-histidine = ADP + protein N-phospho-L-histidine.</text>
        <dbReference type="EC" id="2.7.13.3"/>
    </reaction>
</comment>
<keyword evidence="6 10" id="KW-0418">Kinase</keyword>